<keyword evidence="4 7" id="KW-0812">Transmembrane</keyword>
<evidence type="ECO:0000256" key="3">
    <source>
        <dbReference type="ARBA" id="ARBA00022475"/>
    </source>
</evidence>
<reference evidence="8" key="1">
    <citation type="submission" date="2022-09" db="EMBL/GenBank/DDBJ databases">
        <title>Actin cytoskeleton and complex cell architecture in an #Asgard archaeon.</title>
        <authorList>
            <person name="Ponce Toledo R.I."/>
            <person name="Schleper C."/>
            <person name="Rodrigues Oliveira T."/>
            <person name="Wollweber F."/>
            <person name="Xu J."/>
            <person name="Rittmann S."/>
            <person name="Klingl A."/>
            <person name="Pilhofer M."/>
        </authorList>
    </citation>
    <scope>NUCLEOTIDE SEQUENCE</scope>
    <source>
        <strain evidence="8">B-35</strain>
    </source>
</reference>
<evidence type="ECO:0008006" key="10">
    <source>
        <dbReference type="Google" id="ProtNLM"/>
    </source>
</evidence>
<name>A0ABY6HYZ4_9ARCH</name>
<dbReference type="Pfam" id="PF07690">
    <property type="entry name" value="MFS_1"/>
    <property type="match status" value="1"/>
</dbReference>
<organism evidence="8 9">
    <name type="scientific">Candidatus Lokiarchaeum ossiferum</name>
    <dbReference type="NCBI Taxonomy" id="2951803"/>
    <lineage>
        <taxon>Archaea</taxon>
        <taxon>Promethearchaeati</taxon>
        <taxon>Promethearchaeota</taxon>
        <taxon>Promethearchaeia</taxon>
        <taxon>Promethearchaeales</taxon>
        <taxon>Promethearchaeaceae</taxon>
        <taxon>Candidatus Lokiarchaeum</taxon>
    </lineage>
</organism>
<keyword evidence="9" id="KW-1185">Reference proteome</keyword>
<evidence type="ECO:0000256" key="4">
    <source>
        <dbReference type="ARBA" id="ARBA00022692"/>
    </source>
</evidence>
<dbReference type="Gene3D" id="1.20.1250.20">
    <property type="entry name" value="MFS general substrate transporter like domains"/>
    <property type="match status" value="2"/>
</dbReference>
<feature type="transmembrane region" description="Helical" evidence="7">
    <location>
        <begin position="166"/>
        <end position="187"/>
    </location>
</feature>
<comment type="subcellular location">
    <subcellularLocation>
        <location evidence="1">Cell membrane</location>
        <topology evidence="1">Multi-pass membrane protein</topology>
    </subcellularLocation>
</comment>
<gene>
    <name evidence="8" type="ORF">NEF87_005028</name>
</gene>
<evidence type="ECO:0000256" key="7">
    <source>
        <dbReference type="SAM" id="Phobius"/>
    </source>
</evidence>
<evidence type="ECO:0000256" key="6">
    <source>
        <dbReference type="ARBA" id="ARBA00023136"/>
    </source>
</evidence>
<dbReference type="SUPFAM" id="SSF103473">
    <property type="entry name" value="MFS general substrate transporter"/>
    <property type="match status" value="1"/>
</dbReference>
<feature type="transmembrane region" description="Helical" evidence="7">
    <location>
        <begin position="407"/>
        <end position="428"/>
    </location>
</feature>
<keyword evidence="2" id="KW-0813">Transport</keyword>
<dbReference type="Proteomes" id="UP001208689">
    <property type="component" value="Chromosome"/>
</dbReference>
<feature type="transmembrane region" description="Helical" evidence="7">
    <location>
        <begin position="289"/>
        <end position="310"/>
    </location>
</feature>
<feature type="transmembrane region" description="Helical" evidence="7">
    <location>
        <begin position="139"/>
        <end position="160"/>
    </location>
</feature>
<keyword evidence="3" id="KW-1003">Cell membrane</keyword>
<evidence type="ECO:0000256" key="1">
    <source>
        <dbReference type="ARBA" id="ARBA00004651"/>
    </source>
</evidence>
<proteinExistence type="predicted"/>
<dbReference type="PANTHER" id="PTHR23517">
    <property type="entry name" value="RESISTANCE PROTEIN MDTM, PUTATIVE-RELATED-RELATED"/>
    <property type="match status" value="1"/>
</dbReference>
<dbReference type="InterPro" id="IPR050171">
    <property type="entry name" value="MFS_Transporters"/>
</dbReference>
<evidence type="ECO:0000313" key="9">
    <source>
        <dbReference type="Proteomes" id="UP001208689"/>
    </source>
</evidence>
<keyword evidence="5 7" id="KW-1133">Transmembrane helix</keyword>
<dbReference type="InterPro" id="IPR011701">
    <property type="entry name" value="MFS"/>
</dbReference>
<keyword evidence="6 7" id="KW-0472">Membrane</keyword>
<evidence type="ECO:0000313" key="8">
    <source>
        <dbReference type="EMBL" id="UYP48743.1"/>
    </source>
</evidence>
<feature type="transmembrane region" description="Helical" evidence="7">
    <location>
        <begin position="342"/>
        <end position="361"/>
    </location>
</feature>
<evidence type="ECO:0000256" key="2">
    <source>
        <dbReference type="ARBA" id="ARBA00022448"/>
    </source>
</evidence>
<evidence type="ECO:0000256" key="5">
    <source>
        <dbReference type="ARBA" id="ARBA00022989"/>
    </source>
</evidence>
<dbReference type="InterPro" id="IPR036259">
    <property type="entry name" value="MFS_trans_sf"/>
</dbReference>
<feature type="transmembrane region" description="Helical" evidence="7">
    <location>
        <begin position="42"/>
        <end position="61"/>
    </location>
</feature>
<sequence length="433" mass="47744">MDLKIRRLLIYLLPFIGDLTNMILSVLFIIYADSVGFSTTKIGWIISAYGLSYLIMPFLIGKLVDRLSHRKSLIIATTGQMVNAIVYIFMMDLPINILYFVIIGGQVTRAAAYSFYWPSIESFLSESTSKSSEAHEKSIRWFCISWGFGAAIGSPIGGFFSDLRIVNGYIIVLLAYFAALLIVIVAIPKNRGFQLFPTTNFSSEGILRFDDGKIAPLAQNVPKNGQNDVSKPEVLSGHTISPSDPSSEKINLNSLAILLLLGTLLYAICSKGFLGYFPNYAVISGGLNLSGFVTGQVLFIFGIGQFIAFISGKFLKNSFFALKSSILIISILFLTMALVKNVIILSIIMFIAGFFIARVYYLSLELTMKYEPSSKGAKAGLFESMVGLGLGITPIIAGFIAEFNLTIPFYTFSSLCMIFFIGFSIYLYKNKIK</sequence>
<feature type="transmembrane region" description="Helical" evidence="7">
    <location>
        <begin position="255"/>
        <end position="277"/>
    </location>
</feature>
<feature type="transmembrane region" description="Helical" evidence="7">
    <location>
        <begin position="9"/>
        <end position="30"/>
    </location>
</feature>
<feature type="transmembrane region" description="Helical" evidence="7">
    <location>
        <begin position="381"/>
        <end position="401"/>
    </location>
</feature>
<protein>
    <recommendedName>
        <fullName evidence="10">MFS transporter</fullName>
    </recommendedName>
</protein>
<dbReference type="EMBL" id="CP104013">
    <property type="protein sequence ID" value="UYP48743.1"/>
    <property type="molecule type" value="Genomic_DNA"/>
</dbReference>
<accession>A0ABY6HYZ4</accession>